<accession>A0A6A6UF03</accession>
<feature type="chain" id="PRO_5025328256" evidence="2">
    <location>
        <begin position="28"/>
        <end position="122"/>
    </location>
</feature>
<proteinExistence type="predicted"/>
<keyword evidence="1" id="KW-1133">Transmembrane helix</keyword>
<organism evidence="3 4">
    <name type="scientific">Microthyrium microscopicum</name>
    <dbReference type="NCBI Taxonomy" id="703497"/>
    <lineage>
        <taxon>Eukaryota</taxon>
        <taxon>Fungi</taxon>
        <taxon>Dikarya</taxon>
        <taxon>Ascomycota</taxon>
        <taxon>Pezizomycotina</taxon>
        <taxon>Dothideomycetes</taxon>
        <taxon>Dothideomycetes incertae sedis</taxon>
        <taxon>Microthyriales</taxon>
        <taxon>Microthyriaceae</taxon>
        <taxon>Microthyrium</taxon>
    </lineage>
</organism>
<sequence length="122" mass="13866">MSNPRLSFITWPFALLLFSSAFPPIAAANHRIIGITRVSASLGVHHLLDNYAAFCFTEFAIAIPFRIQIANIDLLLITQWWDYLSASIHFGTAHTLPLFVLGLVSTTKDRHMLRKLYKYALY</sequence>
<dbReference type="EMBL" id="MU004234">
    <property type="protein sequence ID" value="KAF2670206.1"/>
    <property type="molecule type" value="Genomic_DNA"/>
</dbReference>
<keyword evidence="1" id="KW-0812">Transmembrane</keyword>
<dbReference type="AlphaFoldDB" id="A0A6A6UF03"/>
<keyword evidence="4" id="KW-1185">Reference proteome</keyword>
<reference evidence="3" key="1">
    <citation type="journal article" date="2020" name="Stud. Mycol.">
        <title>101 Dothideomycetes genomes: a test case for predicting lifestyles and emergence of pathogens.</title>
        <authorList>
            <person name="Haridas S."/>
            <person name="Albert R."/>
            <person name="Binder M."/>
            <person name="Bloem J."/>
            <person name="Labutti K."/>
            <person name="Salamov A."/>
            <person name="Andreopoulos B."/>
            <person name="Baker S."/>
            <person name="Barry K."/>
            <person name="Bills G."/>
            <person name="Bluhm B."/>
            <person name="Cannon C."/>
            <person name="Castanera R."/>
            <person name="Culley D."/>
            <person name="Daum C."/>
            <person name="Ezra D."/>
            <person name="Gonzalez J."/>
            <person name="Henrissat B."/>
            <person name="Kuo A."/>
            <person name="Liang C."/>
            <person name="Lipzen A."/>
            <person name="Lutzoni F."/>
            <person name="Magnuson J."/>
            <person name="Mondo S."/>
            <person name="Nolan M."/>
            <person name="Ohm R."/>
            <person name="Pangilinan J."/>
            <person name="Park H.-J."/>
            <person name="Ramirez L."/>
            <person name="Alfaro M."/>
            <person name="Sun H."/>
            <person name="Tritt A."/>
            <person name="Yoshinaga Y."/>
            <person name="Zwiers L.-H."/>
            <person name="Turgeon B."/>
            <person name="Goodwin S."/>
            <person name="Spatafora J."/>
            <person name="Crous P."/>
            <person name="Grigoriev I."/>
        </authorList>
    </citation>
    <scope>NUCLEOTIDE SEQUENCE</scope>
    <source>
        <strain evidence="3">CBS 115976</strain>
    </source>
</reference>
<name>A0A6A6UF03_9PEZI</name>
<feature type="transmembrane region" description="Helical" evidence="1">
    <location>
        <begin position="83"/>
        <end position="104"/>
    </location>
</feature>
<evidence type="ECO:0000256" key="1">
    <source>
        <dbReference type="SAM" id="Phobius"/>
    </source>
</evidence>
<gene>
    <name evidence="3" type="ORF">BT63DRAFT_231927</name>
</gene>
<evidence type="ECO:0000313" key="4">
    <source>
        <dbReference type="Proteomes" id="UP000799302"/>
    </source>
</evidence>
<keyword evidence="1" id="KW-0472">Membrane</keyword>
<protein>
    <submittedName>
        <fullName evidence="3">Uncharacterized protein</fullName>
    </submittedName>
</protein>
<feature type="signal peptide" evidence="2">
    <location>
        <begin position="1"/>
        <end position="27"/>
    </location>
</feature>
<evidence type="ECO:0000313" key="3">
    <source>
        <dbReference type="EMBL" id="KAF2670206.1"/>
    </source>
</evidence>
<keyword evidence="2" id="KW-0732">Signal</keyword>
<dbReference type="Proteomes" id="UP000799302">
    <property type="component" value="Unassembled WGS sequence"/>
</dbReference>
<evidence type="ECO:0000256" key="2">
    <source>
        <dbReference type="SAM" id="SignalP"/>
    </source>
</evidence>